<dbReference type="SUPFAM" id="SSF140453">
    <property type="entry name" value="EsxAB dimer-like"/>
    <property type="match status" value="1"/>
</dbReference>
<dbReference type="AlphaFoldDB" id="A0A7X6MH54"/>
<organism evidence="1 2">
    <name type="scientific">Nocardiopsis alborubida</name>
    <dbReference type="NCBI Taxonomy" id="146802"/>
    <lineage>
        <taxon>Bacteria</taxon>
        <taxon>Bacillati</taxon>
        <taxon>Actinomycetota</taxon>
        <taxon>Actinomycetes</taxon>
        <taxon>Streptosporangiales</taxon>
        <taxon>Nocardiopsidaceae</taxon>
        <taxon>Nocardiopsis</taxon>
    </lineage>
</organism>
<gene>
    <name evidence="1" type="ORF">HGB44_25325</name>
</gene>
<accession>A0A7X6MH54</accession>
<dbReference type="InterPro" id="IPR036689">
    <property type="entry name" value="ESAT-6-like_sf"/>
</dbReference>
<evidence type="ECO:0000313" key="2">
    <source>
        <dbReference type="Proteomes" id="UP000553209"/>
    </source>
</evidence>
<name>A0A7X6MH54_9ACTN</name>
<protein>
    <recommendedName>
        <fullName evidence="3">WXG100 family type VII secretion target</fullName>
    </recommendedName>
</protein>
<keyword evidence="2" id="KW-1185">Reference proteome</keyword>
<reference evidence="1 2" key="1">
    <citation type="submission" date="2020-04" db="EMBL/GenBank/DDBJ databases">
        <title>MicrobeNet Type strains.</title>
        <authorList>
            <person name="Nicholson A.C."/>
        </authorList>
    </citation>
    <scope>NUCLEOTIDE SEQUENCE [LARGE SCALE GENOMIC DNA]</scope>
    <source>
        <strain evidence="1 2">ATCC 23612</strain>
    </source>
</reference>
<evidence type="ECO:0000313" key="1">
    <source>
        <dbReference type="EMBL" id="NKZ00965.1"/>
    </source>
</evidence>
<comment type="caution">
    <text evidence="1">The sequence shown here is derived from an EMBL/GenBank/DDBJ whole genome shotgun (WGS) entry which is preliminary data.</text>
</comment>
<dbReference type="Gene3D" id="1.10.287.1060">
    <property type="entry name" value="ESAT-6-like"/>
    <property type="match status" value="1"/>
</dbReference>
<dbReference type="Proteomes" id="UP000553209">
    <property type="component" value="Unassembled WGS sequence"/>
</dbReference>
<sequence>MTEAYNNCNTIYTNVDHTRDRLRASWQGAASNSYSEAVVGWLEELRLITNDMNRMIGTYGGTVHAMHATEDAAVITGSRWINELNLTDNQPG</sequence>
<proteinExistence type="predicted"/>
<evidence type="ECO:0008006" key="3">
    <source>
        <dbReference type="Google" id="ProtNLM"/>
    </source>
</evidence>
<dbReference type="EMBL" id="JAAXPG010000029">
    <property type="protein sequence ID" value="NKZ00965.1"/>
    <property type="molecule type" value="Genomic_DNA"/>
</dbReference>